<organism evidence="2">
    <name type="scientific">marine sediment metagenome</name>
    <dbReference type="NCBI Taxonomy" id="412755"/>
    <lineage>
        <taxon>unclassified sequences</taxon>
        <taxon>metagenomes</taxon>
        <taxon>ecological metagenomes</taxon>
    </lineage>
</organism>
<dbReference type="EMBL" id="LAZR01014924">
    <property type="protein sequence ID" value="KKM15364.1"/>
    <property type="molecule type" value="Genomic_DNA"/>
</dbReference>
<dbReference type="SMART" id="SM00382">
    <property type="entry name" value="AAA"/>
    <property type="match status" value="1"/>
</dbReference>
<dbReference type="AlphaFoldDB" id="A0A0F9I6S4"/>
<proteinExistence type="predicted"/>
<dbReference type="SUPFAM" id="SSF52540">
    <property type="entry name" value="P-loop containing nucleoside triphosphate hydrolases"/>
    <property type="match status" value="1"/>
</dbReference>
<comment type="caution">
    <text evidence="2">The sequence shown here is derived from an EMBL/GenBank/DDBJ whole genome shotgun (WGS) entry which is preliminary data.</text>
</comment>
<sequence>MKLLDAYKIVKTSIRNNTPIMLWGPPGIGKSSLIHQISAELNREVLDLRLAQLEPTDLRGVPMPNRETNRAQWFLPAFWPDSATEDTTREVVDTSGKKSVTKKVPVKKGCCPTGPGIVFLDEIEKAPVSVKNASLQLVLDRMIGTYKLPDDWALVCAGNREEDGCFSAPLGAALSNRMIHLNIEPDVESWASWARDNSVAEDIVGFLHFKPELLYKQTEDNAFPSPRSWVMGSQLITSVSTQREQKELLGASVGRGAASEYTVWANVYKSVDPEAIFTGHMPDFNGKEQSFKYAVAMAVAFHLRKRKGGIKKAEDNIAKFIGILPPELRVIFSNSRVFSVWKPWQSILLSRTV</sequence>
<dbReference type="Gene3D" id="3.40.50.300">
    <property type="entry name" value="P-loop containing nucleotide triphosphate hydrolases"/>
    <property type="match status" value="1"/>
</dbReference>
<evidence type="ECO:0000259" key="1">
    <source>
        <dbReference type="SMART" id="SM00382"/>
    </source>
</evidence>
<evidence type="ECO:0000313" key="2">
    <source>
        <dbReference type="EMBL" id="KKM15364.1"/>
    </source>
</evidence>
<feature type="domain" description="AAA+ ATPase" evidence="1">
    <location>
        <begin position="16"/>
        <end position="184"/>
    </location>
</feature>
<dbReference type="InterPro" id="IPR003959">
    <property type="entry name" value="ATPase_AAA_core"/>
</dbReference>
<dbReference type="InterPro" id="IPR027417">
    <property type="entry name" value="P-loop_NTPase"/>
</dbReference>
<dbReference type="InterPro" id="IPR003593">
    <property type="entry name" value="AAA+_ATPase"/>
</dbReference>
<dbReference type="GO" id="GO:0016887">
    <property type="term" value="F:ATP hydrolysis activity"/>
    <property type="evidence" value="ECO:0007669"/>
    <property type="project" value="InterPro"/>
</dbReference>
<dbReference type="Pfam" id="PF00004">
    <property type="entry name" value="AAA"/>
    <property type="match status" value="1"/>
</dbReference>
<dbReference type="CDD" id="cd00009">
    <property type="entry name" value="AAA"/>
    <property type="match status" value="1"/>
</dbReference>
<dbReference type="GO" id="GO:0005524">
    <property type="term" value="F:ATP binding"/>
    <property type="evidence" value="ECO:0007669"/>
    <property type="project" value="InterPro"/>
</dbReference>
<protein>
    <recommendedName>
        <fullName evidence="1">AAA+ ATPase domain-containing protein</fullName>
    </recommendedName>
</protein>
<accession>A0A0F9I6S4</accession>
<gene>
    <name evidence="2" type="ORF">LCGC14_1696800</name>
</gene>
<reference evidence="2" key="1">
    <citation type="journal article" date="2015" name="Nature">
        <title>Complex archaea that bridge the gap between prokaryotes and eukaryotes.</title>
        <authorList>
            <person name="Spang A."/>
            <person name="Saw J.H."/>
            <person name="Jorgensen S.L."/>
            <person name="Zaremba-Niedzwiedzka K."/>
            <person name="Martijn J."/>
            <person name="Lind A.E."/>
            <person name="van Eijk R."/>
            <person name="Schleper C."/>
            <person name="Guy L."/>
            <person name="Ettema T.J."/>
        </authorList>
    </citation>
    <scope>NUCLEOTIDE SEQUENCE</scope>
</reference>
<name>A0A0F9I6S4_9ZZZZ</name>